<accession>A0ABQ9IG74</accession>
<proteinExistence type="predicted"/>
<reference evidence="1 2" key="1">
    <citation type="submission" date="2023-02" db="EMBL/GenBank/DDBJ databases">
        <title>LHISI_Scaffold_Assembly.</title>
        <authorList>
            <person name="Stuart O.P."/>
            <person name="Cleave R."/>
            <person name="Magrath M.J.L."/>
            <person name="Mikheyev A.S."/>
        </authorList>
    </citation>
    <scope>NUCLEOTIDE SEQUENCE [LARGE SCALE GENOMIC DNA]</scope>
    <source>
        <strain evidence="1">Daus_M_001</strain>
        <tissue evidence="1">Leg muscle</tissue>
    </source>
</reference>
<protein>
    <submittedName>
        <fullName evidence="1">Uncharacterized protein</fullName>
    </submittedName>
</protein>
<dbReference type="Proteomes" id="UP001159363">
    <property type="component" value="Chromosome 1"/>
</dbReference>
<evidence type="ECO:0000313" key="2">
    <source>
        <dbReference type="Proteomes" id="UP001159363"/>
    </source>
</evidence>
<gene>
    <name evidence="1" type="ORF">PR048_001016</name>
</gene>
<keyword evidence="2" id="KW-1185">Reference proteome</keyword>
<evidence type="ECO:0000313" key="1">
    <source>
        <dbReference type="EMBL" id="KAJ8895680.1"/>
    </source>
</evidence>
<name>A0ABQ9IG74_9NEOP</name>
<sequence length="117" mass="13421">MVKKLLRRTLGKASLGYEEVSVILCELESVINSRTLTYLSEDAEVLVPLSPAMFLHGNRPIGTPDIDHLEKAFLCKQARFLQRLRENLRKIFRNEYLGLLAQQKNEQRVRKHGKSGS</sequence>
<dbReference type="EMBL" id="JARBHB010000001">
    <property type="protein sequence ID" value="KAJ8895680.1"/>
    <property type="molecule type" value="Genomic_DNA"/>
</dbReference>
<organism evidence="1 2">
    <name type="scientific">Dryococelus australis</name>
    <dbReference type="NCBI Taxonomy" id="614101"/>
    <lineage>
        <taxon>Eukaryota</taxon>
        <taxon>Metazoa</taxon>
        <taxon>Ecdysozoa</taxon>
        <taxon>Arthropoda</taxon>
        <taxon>Hexapoda</taxon>
        <taxon>Insecta</taxon>
        <taxon>Pterygota</taxon>
        <taxon>Neoptera</taxon>
        <taxon>Polyneoptera</taxon>
        <taxon>Phasmatodea</taxon>
        <taxon>Verophasmatodea</taxon>
        <taxon>Anareolatae</taxon>
        <taxon>Phasmatidae</taxon>
        <taxon>Eurycanthinae</taxon>
        <taxon>Dryococelus</taxon>
    </lineage>
</organism>
<comment type="caution">
    <text evidence="1">The sequence shown here is derived from an EMBL/GenBank/DDBJ whole genome shotgun (WGS) entry which is preliminary data.</text>
</comment>